<feature type="compositionally biased region" description="Low complexity" evidence="2">
    <location>
        <begin position="242"/>
        <end position="252"/>
    </location>
</feature>
<feature type="region of interest" description="Disordered" evidence="2">
    <location>
        <begin position="87"/>
        <end position="180"/>
    </location>
</feature>
<evidence type="ECO:0000256" key="1">
    <source>
        <dbReference type="SAM" id="Coils"/>
    </source>
</evidence>
<sequence length="797" mass="88279">MEHDDPHALGGNALADLENDTQADDFDRLMLQNAREEQRTSDARQGRVQAFRKARVHPRVGITLENLERHNAGNNGGQSVNATANAHVSFHSPPSSNDSARSDPAIQPPSGWGRKARVKRNWMRTITSGDEEQQQQTPVAQDTPDRYGADRPYPSVEDSPLSHKSSLQGTPAGPRQRQDDDWSFNLEDASVIASTPYIPRNTALDDIRQREIDSLREQAVTTNRLGQIRDTSPEETWRRPRSSSAKSTSSQSNGTAAVQYALQEAGSPERHRKRTNSWQTIGKSQAVTGEDMENSPVVVSKTSSETIGVVDHGNARVRAKRPSHGRDNSQDLLRRLARVSNTPSPGRTAPRPNTAPARQPGSSSQTMVSETSHTPSTNRDVAPTTGPIEEGGSNQTDATVPEVEPQMLQRGEALSSNQENRASSQDTQPENIDATPIPEESTILPPKTPIVTGAWIDTPRHATVLQPTAHRRSRSKSPQKRSPSKTSPQKQGSAPTEEEQTHTLPEAIRPHLPRSALEAVVEEARAHSNSQDRHDYGDSTINSLEELITTPLAGISPETEEDTLQGLQLPTQAPRNESERKRQEELLHLHRMNERLRAARTSIRDANRGIRRVENQVEHGEKDESGEVARVVLAECPCAVDGSHRTIWQSSKSLFYNKGSNDKKWGWGLTWLSILLLSLLAWFIAENIACEIWGHREYASSYSHYGIRWNAPQFPYVIPTMIYRHLIRLWWRPVWALLSFLWRTLMVCIFGSGFGSGSGSGGAETRTMESIAGATRTASRVAFEDVVLGMGADEVVR</sequence>
<feature type="compositionally biased region" description="Polar residues" evidence="2">
    <location>
        <begin position="87"/>
        <end position="99"/>
    </location>
</feature>
<feature type="compositionally biased region" description="Basic residues" evidence="2">
    <location>
        <begin position="469"/>
        <end position="483"/>
    </location>
</feature>
<gene>
    <name evidence="3" type="ORF">CC80DRAFT_405502</name>
</gene>
<organism evidence="3 4">
    <name type="scientific">Byssothecium circinans</name>
    <dbReference type="NCBI Taxonomy" id="147558"/>
    <lineage>
        <taxon>Eukaryota</taxon>
        <taxon>Fungi</taxon>
        <taxon>Dikarya</taxon>
        <taxon>Ascomycota</taxon>
        <taxon>Pezizomycotina</taxon>
        <taxon>Dothideomycetes</taxon>
        <taxon>Pleosporomycetidae</taxon>
        <taxon>Pleosporales</taxon>
        <taxon>Massarineae</taxon>
        <taxon>Massarinaceae</taxon>
        <taxon>Byssothecium</taxon>
    </lineage>
</organism>
<keyword evidence="4" id="KW-1185">Reference proteome</keyword>
<dbReference type="Proteomes" id="UP000800035">
    <property type="component" value="Unassembled WGS sequence"/>
</dbReference>
<name>A0A6A5U3C4_9PLEO</name>
<evidence type="ECO:0000313" key="3">
    <source>
        <dbReference type="EMBL" id="KAF1959633.1"/>
    </source>
</evidence>
<feature type="region of interest" description="Disordered" evidence="2">
    <location>
        <begin position="218"/>
        <end position="400"/>
    </location>
</feature>
<feature type="region of interest" description="Disordered" evidence="2">
    <location>
        <begin position="1"/>
        <end position="21"/>
    </location>
</feature>
<feature type="region of interest" description="Disordered" evidence="2">
    <location>
        <begin position="412"/>
        <end position="513"/>
    </location>
</feature>
<evidence type="ECO:0000313" key="4">
    <source>
        <dbReference type="Proteomes" id="UP000800035"/>
    </source>
</evidence>
<feature type="coiled-coil region" evidence="1">
    <location>
        <begin position="596"/>
        <end position="623"/>
    </location>
</feature>
<dbReference type="EMBL" id="ML976984">
    <property type="protein sequence ID" value="KAF1959633.1"/>
    <property type="molecule type" value="Genomic_DNA"/>
</dbReference>
<accession>A0A6A5U3C4</accession>
<dbReference type="OrthoDB" id="3439035at2759"/>
<feature type="region of interest" description="Disordered" evidence="2">
    <location>
        <begin position="559"/>
        <end position="582"/>
    </location>
</feature>
<feature type="compositionally biased region" description="Polar residues" evidence="2">
    <location>
        <begin position="414"/>
        <end position="430"/>
    </location>
</feature>
<feature type="compositionally biased region" description="Polar residues" evidence="2">
    <location>
        <begin position="565"/>
        <end position="575"/>
    </location>
</feature>
<protein>
    <submittedName>
        <fullName evidence="3">Uncharacterized protein</fullName>
    </submittedName>
</protein>
<keyword evidence="1" id="KW-0175">Coiled coil</keyword>
<feature type="compositionally biased region" description="Polar residues" evidence="2">
    <location>
        <begin position="360"/>
        <end position="379"/>
    </location>
</feature>
<reference evidence="3" key="1">
    <citation type="journal article" date="2020" name="Stud. Mycol.">
        <title>101 Dothideomycetes genomes: a test case for predicting lifestyles and emergence of pathogens.</title>
        <authorList>
            <person name="Haridas S."/>
            <person name="Albert R."/>
            <person name="Binder M."/>
            <person name="Bloem J."/>
            <person name="Labutti K."/>
            <person name="Salamov A."/>
            <person name="Andreopoulos B."/>
            <person name="Baker S."/>
            <person name="Barry K."/>
            <person name="Bills G."/>
            <person name="Bluhm B."/>
            <person name="Cannon C."/>
            <person name="Castanera R."/>
            <person name="Culley D."/>
            <person name="Daum C."/>
            <person name="Ezra D."/>
            <person name="Gonzalez J."/>
            <person name="Henrissat B."/>
            <person name="Kuo A."/>
            <person name="Liang C."/>
            <person name="Lipzen A."/>
            <person name="Lutzoni F."/>
            <person name="Magnuson J."/>
            <person name="Mondo S."/>
            <person name="Nolan M."/>
            <person name="Ohm R."/>
            <person name="Pangilinan J."/>
            <person name="Park H.-J."/>
            <person name="Ramirez L."/>
            <person name="Alfaro M."/>
            <person name="Sun H."/>
            <person name="Tritt A."/>
            <person name="Yoshinaga Y."/>
            <person name="Zwiers L.-H."/>
            <person name="Turgeon B."/>
            <person name="Goodwin S."/>
            <person name="Spatafora J."/>
            <person name="Crous P."/>
            <person name="Grigoriev I."/>
        </authorList>
    </citation>
    <scope>NUCLEOTIDE SEQUENCE</scope>
    <source>
        <strain evidence="3">CBS 675.92</strain>
    </source>
</reference>
<feature type="compositionally biased region" description="Polar residues" evidence="2">
    <location>
        <begin position="124"/>
        <end position="140"/>
    </location>
</feature>
<feature type="compositionally biased region" description="Basic and acidic residues" evidence="2">
    <location>
        <begin position="324"/>
        <end position="334"/>
    </location>
</feature>
<feature type="compositionally biased region" description="Polar residues" evidence="2">
    <location>
        <begin position="276"/>
        <end position="287"/>
    </location>
</feature>
<dbReference type="AlphaFoldDB" id="A0A6A5U3C4"/>
<proteinExistence type="predicted"/>
<evidence type="ECO:0000256" key="2">
    <source>
        <dbReference type="SAM" id="MobiDB-lite"/>
    </source>
</evidence>